<protein>
    <recommendedName>
        <fullName evidence="1">HNH nuclease domain-containing protein</fullName>
    </recommendedName>
</protein>
<dbReference type="CDD" id="cd00085">
    <property type="entry name" value="HNHc"/>
    <property type="match status" value="1"/>
</dbReference>
<dbReference type="EMBL" id="PCXL01000008">
    <property type="protein sequence ID" value="PIR38764.1"/>
    <property type="molecule type" value="Genomic_DNA"/>
</dbReference>
<dbReference type="SMART" id="SM00507">
    <property type="entry name" value="HNHc"/>
    <property type="match status" value="1"/>
</dbReference>
<dbReference type="AlphaFoldDB" id="A0A2H0QY80"/>
<comment type="caution">
    <text evidence="2">The sequence shown here is derived from an EMBL/GenBank/DDBJ whole genome shotgun (WGS) entry which is preliminary data.</text>
</comment>
<proteinExistence type="predicted"/>
<evidence type="ECO:0000259" key="1">
    <source>
        <dbReference type="SMART" id="SM00507"/>
    </source>
</evidence>
<reference evidence="2 3" key="1">
    <citation type="submission" date="2017-09" db="EMBL/GenBank/DDBJ databases">
        <title>Depth-based differentiation of microbial function through sediment-hosted aquifers and enrichment of novel symbionts in the deep terrestrial subsurface.</title>
        <authorList>
            <person name="Probst A.J."/>
            <person name="Ladd B."/>
            <person name="Jarett J.K."/>
            <person name="Geller-Mcgrath D.E."/>
            <person name="Sieber C.M."/>
            <person name="Emerson J.B."/>
            <person name="Anantharaman K."/>
            <person name="Thomas B.C."/>
            <person name="Malmstrom R."/>
            <person name="Stieglmeier M."/>
            <person name="Klingl A."/>
            <person name="Woyke T."/>
            <person name="Ryan C.M."/>
            <person name="Banfield J.F."/>
        </authorList>
    </citation>
    <scope>NUCLEOTIDE SEQUENCE [LARGE SCALE GENOMIC DNA]</scope>
    <source>
        <strain evidence="2">CG10_big_fil_rev_8_21_14_0_10_42_12</strain>
    </source>
</reference>
<gene>
    <name evidence="2" type="ORF">COV34_00390</name>
</gene>
<evidence type="ECO:0000313" key="3">
    <source>
        <dbReference type="Proteomes" id="UP000231333"/>
    </source>
</evidence>
<evidence type="ECO:0000313" key="2">
    <source>
        <dbReference type="EMBL" id="PIR38764.1"/>
    </source>
</evidence>
<feature type="domain" description="HNH nuclease" evidence="1">
    <location>
        <begin position="95"/>
        <end position="147"/>
    </location>
</feature>
<accession>A0A2H0QY80</accession>
<name>A0A2H0QY80_9BACT</name>
<organism evidence="2 3">
    <name type="scientific">Candidatus Zambryskibacteria bacterium CG10_big_fil_rev_8_21_14_0_10_42_12</name>
    <dbReference type="NCBI Taxonomy" id="1975115"/>
    <lineage>
        <taxon>Bacteria</taxon>
        <taxon>Candidatus Zambryskiibacteriota</taxon>
    </lineage>
</organism>
<dbReference type="Proteomes" id="UP000231333">
    <property type="component" value="Unassembled WGS sequence"/>
</dbReference>
<sequence>MAISNCKNCSKNFYVKPAHLKSGKGLYCSLSCKYKGTRTGKLVSCSQCGVLVYKKKTELNRSKSKKYFCSKSCQFKWRNRNFIGEKHTNWKHGKFTYRGILERSNVPKVCRLCKTTDKRVLAVHHIDHNHENNVFENLAWLCHNCHHLVHHYKQERARFMAVVV</sequence>
<dbReference type="InterPro" id="IPR003615">
    <property type="entry name" value="HNH_nuc"/>
</dbReference>